<evidence type="ECO:0000256" key="1">
    <source>
        <dbReference type="SAM" id="Phobius"/>
    </source>
</evidence>
<sequence>MLVTLILIILSLAFFLWMILSIPVGIILLIIKLTKKNKDNKKLNRWLMISFGGLPAGLLGLILVFLIWAAINALSVGWGVNLLPTPPAIP</sequence>
<evidence type="ECO:0000313" key="2">
    <source>
        <dbReference type="EMBL" id="KKQ87822.1"/>
    </source>
</evidence>
<feature type="transmembrane region" description="Helical" evidence="1">
    <location>
        <begin position="6"/>
        <end position="34"/>
    </location>
</feature>
<comment type="caution">
    <text evidence="2">The sequence shown here is derived from an EMBL/GenBank/DDBJ whole genome shotgun (WGS) entry which is preliminary data.</text>
</comment>
<keyword evidence="1" id="KW-0472">Membrane</keyword>
<keyword evidence="1" id="KW-1133">Transmembrane helix</keyword>
<proteinExistence type="predicted"/>
<keyword evidence="1" id="KW-0812">Transmembrane</keyword>
<dbReference type="AlphaFoldDB" id="A0A0G0L9Z1"/>
<feature type="transmembrane region" description="Helical" evidence="1">
    <location>
        <begin position="46"/>
        <end position="71"/>
    </location>
</feature>
<accession>A0A0G0L9Z1</accession>
<gene>
    <name evidence="2" type="ORF">UT10_C0001G0063</name>
</gene>
<dbReference type="EMBL" id="LBVN01000001">
    <property type="protein sequence ID" value="KKQ87822.1"/>
    <property type="molecule type" value="Genomic_DNA"/>
</dbReference>
<evidence type="ECO:0000313" key="3">
    <source>
        <dbReference type="Proteomes" id="UP000033944"/>
    </source>
</evidence>
<reference evidence="2 3" key="1">
    <citation type="journal article" date="2015" name="Nature">
        <title>rRNA introns, odd ribosomes, and small enigmatic genomes across a large radiation of phyla.</title>
        <authorList>
            <person name="Brown C.T."/>
            <person name="Hug L.A."/>
            <person name="Thomas B.C."/>
            <person name="Sharon I."/>
            <person name="Castelle C.J."/>
            <person name="Singh A."/>
            <person name="Wilkins M.J."/>
            <person name="Williams K.H."/>
            <person name="Banfield J.F."/>
        </authorList>
    </citation>
    <scope>NUCLEOTIDE SEQUENCE [LARGE SCALE GENOMIC DNA]</scope>
</reference>
<name>A0A0G0L9Z1_9BACT</name>
<protein>
    <submittedName>
        <fullName evidence="2">Uncharacterized protein</fullName>
    </submittedName>
</protein>
<dbReference type="Proteomes" id="UP000033944">
    <property type="component" value="Unassembled WGS sequence"/>
</dbReference>
<organism evidence="2 3">
    <name type="scientific">Candidatus Woesebacteria bacterium GW2011_GWB1_38_8b</name>
    <dbReference type="NCBI Taxonomy" id="1618571"/>
    <lineage>
        <taxon>Bacteria</taxon>
        <taxon>Candidatus Woeseibacteriota</taxon>
    </lineage>
</organism>